<dbReference type="InterPro" id="IPR011251">
    <property type="entry name" value="Luciferase-like_dom"/>
</dbReference>
<sequence length="277" mass="29263">MRLGYLTHVAGGNPANVYRETIELAVLAEELGFSSFWVAQHHAGHLGGTLPSPLVLLAAVAARTREIRLGTGVVAAPLEDPLRLAEDAAVLDEISGGRVELGVGAGADPVASARSGRDHERRHADCRSVVDRLCERLGEPDLVPARPSLREHLWWATGSSASVDDAAARGMGVISGRPARNPDGTDAGVAADLARYWTYAAGRPRVLLSRLVHPGRTPDEIAADWADDPAVPWADEIVVQAQPSDAPVAVHRATMQMAAAHLVPLAGDSDVRRAGVR</sequence>
<dbReference type="InterPro" id="IPR036661">
    <property type="entry name" value="Luciferase-like_sf"/>
</dbReference>
<gene>
    <name evidence="2" type="ORF">EV383_3721</name>
</gene>
<dbReference type="PANTHER" id="PTHR30137:SF15">
    <property type="entry name" value="BLL6902 PROTEIN"/>
    <property type="match status" value="1"/>
</dbReference>
<accession>A0A4Q7UXR1</accession>
<feature type="domain" description="Luciferase-like" evidence="1">
    <location>
        <begin position="8"/>
        <end position="225"/>
    </location>
</feature>
<dbReference type="OrthoDB" id="7903015at2"/>
<dbReference type="SUPFAM" id="SSF51679">
    <property type="entry name" value="Bacterial luciferase-like"/>
    <property type="match status" value="1"/>
</dbReference>
<dbReference type="InterPro" id="IPR050766">
    <property type="entry name" value="Bact_Lucif_Oxidored"/>
</dbReference>
<dbReference type="RefSeq" id="WP_130291057.1">
    <property type="nucleotide sequence ID" value="NZ_SHKL01000001.1"/>
</dbReference>
<name>A0A4Q7UXR1_PSEST</name>
<evidence type="ECO:0000313" key="3">
    <source>
        <dbReference type="Proteomes" id="UP000291591"/>
    </source>
</evidence>
<dbReference type="Pfam" id="PF00296">
    <property type="entry name" value="Bac_luciferase"/>
    <property type="match status" value="1"/>
</dbReference>
<proteinExistence type="predicted"/>
<protein>
    <submittedName>
        <fullName evidence="2">Alkanesulfonate monooxygenase SsuD/methylene tetrahydromethanopterin reductase-like flavin-dependent oxidoreductase (Luciferase family)</fullName>
    </submittedName>
</protein>
<dbReference type="EMBL" id="SHKL01000001">
    <property type="protein sequence ID" value="RZT86822.1"/>
    <property type="molecule type" value="Genomic_DNA"/>
</dbReference>
<reference evidence="2 3" key="1">
    <citation type="submission" date="2019-02" db="EMBL/GenBank/DDBJ databases">
        <title>Sequencing the genomes of 1000 actinobacteria strains.</title>
        <authorList>
            <person name="Klenk H.-P."/>
        </authorList>
    </citation>
    <scope>NUCLEOTIDE SEQUENCE [LARGE SCALE GENOMIC DNA]</scope>
    <source>
        <strain evidence="2 3">DSM 45779</strain>
    </source>
</reference>
<keyword evidence="2" id="KW-0560">Oxidoreductase</keyword>
<dbReference type="PANTHER" id="PTHR30137">
    <property type="entry name" value="LUCIFERASE-LIKE MONOOXYGENASE"/>
    <property type="match status" value="1"/>
</dbReference>
<keyword evidence="2" id="KW-0503">Monooxygenase</keyword>
<dbReference type="GO" id="GO:0016705">
    <property type="term" value="F:oxidoreductase activity, acting on paired donors, with incorporation or reduction of molecular oxygen"/>
    <property type="evidence" value="ECO:0007669"/>
    <property type="project" value="InterPro"/>
</dbReference>
<evidence type="ECO:0000313" key="2">
    <source>
        <dbReference type="EMBL" id="RZT86822.1"/>
    </source>
</evidence>
<dbReference type="GO" id="GO:0004497">
    <property type="term" value="F:monooxygenase activity"/>
    <property type="evidence" value="ECO:0007669"/>
    <property type="project" value="UniProtKB-KW"/>
</dbReference>
<organism evidence="2 3">
    <name type="scientific">Pseudonocardia sediminis</name>
    <dbReference type="NCBI Taxonomy" id="1397368"/>
    <lineage>
        <taxon>Bacteria</taxon>
        <taxon>Bacillati</taxon>
        <taxon>Actinomycetota</taxon>
        <taxon>Actinomycetes</taxon>
        <taxon>Pseudonocardiales</taxon>
        <taxon>Pseudonocardiaceae</taxon>
        <taxon>Pseudonocardia</taxon>
    </lineage>
</organism>
<dbReference type="Gene3D" id="3.20.20.30">
    <property type="entry name" value="Luciferase-like domain"/>
    <property type="match status" value="1"/>
</dbReference>
<comment type="caution">
    <text evidence="2">The sequence shown here is derived from an EMBL/GenBank/DDBJ whole genome shotgun (WGS) entry which is preliminary data.</text>
</comment>
<dbReference type="GO" id="GO:0005829">
    <property type="term" value="C:cytosol"/>
    <property type="evidence" value="ECO:0007669"/>
    <property type="project" value="TreeGrafter"/>
</dbReference>
<keyword evidence="3" id="KW-1185">Reference proteome</keyword>
<dbReference type="Proteomes" id="UP000291591">
    <property type="component" value="Unassembled WGS sequence"/>
</dbReference>
<evidence type="ECO:0000259" key="1">
    <source>
        <dbReference type="Pfam" id="PF00296"/>
    </source>
</evidence>
<dbReference type="AlphaFoldDB" id="A0A4Q7UXR1"/>